<organism evidence="2 3">
    <name type="scientific">Labeo rohita</name>
    <name type="common">Indian major carp</name>
    <name type="synonym">Cyprinus rohita</name>
    <dbReference type="NCBI Taxonomy" id="84645"/>
    <lineage>
        <taxon>Eukaryota</taxon>
        <taxon>Metazoa</taxon>
        <taxon>Chordata</taxon>
        <taxon>Craniata</taxon>
        <taxon>Vertebrata</taxon>
        <taxon>Euteleostomi</taxon>
        <taxon>Actinopterygii</taxon>
        <taxon>Neopterygii</taxon>
        <taxon>Teleostei</taxon>
        <taxon>Ostariophysi</taxon>
        <taxon>Cypriniformes</taxon>
        <taxon>Cyprinidae</taxon>
        <taxon>Labeoninae</taxon>
        <taxon>Labeonini</taxon>
        <taxon>Labeo</taxon>
    </lineage>
</organism>
<keyword evidence="1" id="KW-0812">Transmembrane</keyword>
<reference evidence="2 3" key="1">
    <citation type="submission" date="2018-03" db="EMBL/GenBank/DDBJ databases">
        <title>Draft genome sequence of Rohu Carp (Labeo rohita).</title>
        <authorList>
            <person name="Das P."/>
            <person name="Kushwaha B."/>
            <person name="Joshi C.G."/>
            <person name="Kumar D."/>
            <person name="Nagpure N.S."/>
            <person name="Sahoo L."/>
            <person name="Das S.P."/>
            <person name="Bit A."/>
            <person name="Patnaik S."/>
            <person name="Meher P.K."/>
            <person name="Jayasankar P."/>
            <person name="Koringa P.G."/>
            <person name="Patel N.V."/>
            <person name="Hinsu A.T."/>
            <person name="Kumar R."/>
            <person name="Pandey M."/>
            <person name="Agarwal S."/>
            <person name="Srivastava S."/>
            <person name="Singh M."/>
            <person name="Iquebal M.A."/>
            <person name="Jaiswal S."/>
            <person name="Angadi U.B."/>
            <person name="Kumar N."/>
            <person name="Raza M."/>
            <person name="Shah T.M."/>
            <person name="Rai A."/>
            <person name="Jena J.K."/>
        </authorList>
    </citation>
    <scope>NUCLEOTIDE SEQUENCE [LARGE SCALE GENOMIC DNA]</scope>
    <source>
        <strain evidence="2">DASCIFA01</strain>
        <tissue evidence="2">Testis</tissue>
    </source>
</reference>
<evidence type="ECO:0000313" key="3">
    <source>
        <dbReference type="Proteomes" id="UP000290572"/>
    </source>
</evidence>
<keyword evidence="3" id="KW-1185">Reference proteome</keyword>
<dbReference type="EMBL" id="QBIY01002795">
    <property type="protein sequence ID" value="RXN39187.1"/>
    <property type="molecule type" value="Genomic_DNA"/>
</dbReference>
<feature type="transmembrane region" description="Helical" evidence="1">
    <location>
        <begin position="59"/>
        <end position="80"/>
    </location>
</feature>
<gene>
    <name evidence="2" type="ORF">ROHU_000427</name>
</gene>
<protein>
    <submittedName>
        <fullName evidence="2">Uncharacterized protein</fullName>
    </submittedName>
</protein>
<evidence type="ECO:0000256" key="1">
    <source>
        <dbReference type="SAM" id="Phobius"/>
    </source>
</evidence>
<evidence type="ECO:0000313" key="2">
    <source>
        <dbReference type="EMBL" id="RXN39187.1"/>
    </source>
</evidence>
<feature type="transmembrane region" description="Helical" evidence="1">
    <location>
        <begin position="20"/>
        <end position="47"/>
    </location>
</feature>
<keyword evidence="1" id="KW-1133">Transmembrane helix</keyword>
<accession>A0A498P6W5</accession>
<dbReference type="Proteomes" id="UP000290572">
    <property type="component" value="Unassembled WGS sequence"/>
</dbReference>
<proteinExistence type="predicted"/>
<name>A0A498P6W5_LABRO</name>
<dbReference type="AlphaFoldDB" id="A0A498P6W5"/>
<comment type="caution">
    <text evidence="2">The sequence shown here is derived from an EMBL/GenBank/DDBJ whole genome shotgun (WGS) entry which is preliminary data.</text>
</comment>
<keyword evidence="1" id="KW-0472">Membrane</keyword>
<sequence length="143" mass="15321">MDLLILESIYPWTWVPTSSMILPFPLVPLTLAPRPSLVPWFFLILLLSQPSPVQRRYCVRFTVPVPAIVVYGVVTLWLHINPLSPGIGLDSPASFAVDSSSADSLIVSFFVNSAMVSSFTGHSTVGALSAGSTMGISSTTLPS</sequence>